<dbReference type="PANTHER" id="PTHR43248">
    <property type="entry name" value="2-SUCCINYL-6-HYDROXY-2,4-CYCLOHEXADIENE-1-CARBOXYLATE SYNTHASE"/>
    <property type="match status" value="1"/>
</dbReference>
<dbReference type="InterPro" id="IPR051601">
    <property type="entry name" value="Serine_prot/Carboxylest_S33"/>
</dbReference>
<dbReference type="SUPFAM" id="SSF53474">
    <property type="entry name" value="alpha/beta-Hydrolases"/>
    <property type="match status" value="1"/>
</dbReference>
<sequence length="528" mass="55373">MRTTRLVRSILSVALLAAVCAACGSGSKSTTPTAQPIAWKACPPGYGTLVQCADIEVPLDWDKPDGDKITVGIDRLPAADPGHRIGALVVNPGGPGGVGTELVAGESTHPGALFPPELRARFDLVGLDPRGIGTSRPAVRCDPDLQNKLTDIFPADEAAYRAMVAANRAYGDSCRTRTGPLLDHVDTVAVARDLDVIRQRLDAGPLNYLGLSYGTEIGFEYARLFPTGSRALALDGALVHSLPPSSMHVYEAEAFEDSLHRFADWCRGATDCALGTDDAVAVVHDLATRARQAPLPAPGCAASHQCAPQVGAGDLLSQIQDGLLFKPARSASGTGWAGLATRLDQARHGDASGLSPQAATETGNAGLAVGCAEFRADYDTYAALKSEQILGETIAPDTLGAGQSYGYLAQCQGWPGAFSNPPHTALAKPTITPLLINATHDPSTSYGWAQLLATEIPNAVLLTRTGDGHTSFLIPGQTRDAITRYLLDGTVPARERCCRTDCRGSHLEGGDRLDHALDLGVAQVRPQG</sequence>
<keyword evidence="3" id="KW-0732">Signal</keyword>
<evidence type="ECO:0000256" key="2">
    <source>
        <dbReference type="ARBA" id="ARBA00022801"/>
    </source>
</evidence>
<comment type="similarity">
    <text evidence="1">Belongs to the peptidase S33 family.</text>
</comment>
<dbReference type="InterPro" id="IPR000073">
    <property type="entry name" value="AB_hydrolase_1"/>
</dbReference>
<feature type="domain" description="AB hydrolase-1" evidence="4">
    <location>
        <begin position="87"/>
        <end position="264"/>
    </location>
</feature>
<dbReference type="AlphaFoldDB" id="A0A6G9Z1J7"/>
<dbReference type="Proteomes" id="UP000500953">
    <property type="component" value="Chromosome"/>
</dbReference>
<evidence type="ECO:0000259" key="5">
    <source>
        <dbReference type="Pfam" id="PF08386"/>
    </source>
</evidence>
<organism evidence="6 7">
    <name type="scientific">Nocardia terpenica</name>
    <dbReference type="NCBI Taxonomy" id="455432"/>
    <lineage>
        <taxon>Bacteria</taxon>
        <taxon>Bacillati</taxon>
        <taxon>Actinomycetota</taxon>
        <taxon>Actinomycetes</taxon>
        <taxon>Mycobacteriales</taxon>
        <taxon>Nocardiaceae</taxon>
        <taxon>Nocardia</taxon>
    </lineage>
</organism>
<accession>A0A6G9Z1J7</accession>
<protein>
    <submittedName>
        <fullName evidence="6">Alpha/beta fold hydrolase</fullName>
    </submittedName>
</protein>
<gene>
    <name evidence="6" type="ORF">F6W96_14480</name>
</gene>
<dbReference type="InterPro" id="IPR029058">
    <property type="entry name" value="AB_hydrolase_fold"/>
</dbReference>
<feature type="signal peptide" evidence="3">
    <location>
        <begin position="1"/>
        <end position="21"/>
    </location>
</feature>
<dbReference type="EMBL" id="CP046173">
    <property type="protein sequence ID" value="QIS19310.1"/>
    <property type="molecule type" value="Genomic_DNA"/>
</dbReference>
<keyword evidence="2 6" id="KW-0378">Hydrolase</keyword>
<feature type="domain" description="Peptidase S33 tripeptidyl aminopeptidase-like C-terminal" evidence="5">
    <location>
        <begin position="402"/>
        <end position="498"/>
    </location>
</feature>
<evidence type="ECO:0000256" key="1">
    <source>
        <dbReference type="ARBA" id="ARBA00010088"/>
    </source>
</evidence>
<reference evidence="6 7" key="1">
    <citation type="journal article" date="2019" name="ACS Chem. Biol.">
        <title>Identification and Mobilization of a Cryptic Antibiotic Biosynthesis Gene Locus from a Human-Pathogenic Nocardia Isolate.</title>
        <authorList>
            <person name="Herisse M."/>
            <person name="Ishida K."/>
            <person name="Porter J.L."/>
            <person name="Howden B."/>
            <person name="Hertweck C."/>
            <person name="Stinear T.P."/>
            <person name="Pidot S.J."/>
        </authorList>
    </citation>
    <scope>NUCLEOTIDE SEQUENCE [LARGE SCALE GENOMIC DNA]</scope>
    <source>
        <strain evidence="6 7">AUSMDU00012715</strain>
    </source>
</reference>
<dbReference type="Pfam" id="PF08386">
    <property type="entry name" value="Abhydrolase_4"/>
    <property type="match status" value="1"/>
</dbReference>
<proteinExistence type="inferred from homology"/>
<evidence type="ECO:0000259" key="4">
    <source>
        <dbReference type="Pfam" id="PF00561"/>
    </source>
</evidence>
<feature type="chain" id="PRO_5038907591" evidence="3">
    <location>
        <begin position="22"/>
        <end position="528"/>
    </location>
</feature>
<dbReference type="Gene3D" id="3.40.50.1820">
    <property type="entry name" value="alpha/beta hydrolase"/>
    <property type="match status" value="1"/>
</dbReference>
<dbReference type="Pfam" id="PF00561">
    <property type="entry name" value="Abhydrolase_1"/>
    <property type="match status" value="1"/>
</dbReference>
<evidence type="ECO:0000256" key="3">
    <source>
        <dbReference type="SAM" id="SignalP"/>
    </source>
</evidence>
<evidence type="ECO:0000313" key="7">
    <source>
        <dbReference type="Proteomes" id="UP000500953"/>
    </source>
</evidence>
<name>A0A6G9Z1J7_9NOCA</name>
<evidence type="ECO:0000313" key="6">
    <source>
        <dbReference type="EMBL" id="QIS19310.1"/>
    </source>
</evidence>
<dbReference type="InterPro" id="IPR013595">
    <property type="entry name" value="Pept_S33_TAP-like_C"/>
</dbReference>
<dbReference type="PANTHER" id="PTHR43248:SF30">
    <property type="entry name" value="AB HYDROLASE-1 DOMAIN-CONTAINING PROTEIN"/>
    <property type="match status" value="1"/>
</dbReference>
<dbReference type="GO" id="GO:0016787">
    <property type="term" value="F:hydrolase activity"/>
    <property type="evidence" value="ECO:0007669"/>
    <property type="project" value="UniProtKB-KW"/>
</dbReference>